<dbReference type="EMBL" id="AMZH03023199">
    <property type="protein sequence ID" value="RRT36727.1"/>
    <property type="molecule type" value="Genomic_DNA"/>
</dbReference>
<name>A0A426XB83_ENSVE</name>
<sequence length="299" mass="32133">MAVKAETLIPRPFSLGSKAFTRRHTCTHTPNDAIEIKVTYVRIITSTPMQSTITMAFSAGEDDDHSLRVNGMAAAPVVLKRNRVDGAMGESVYVNTDCIRFSGSCLGFEIRVREACSALMVGVVGRKGDGRWVVHGREGGGGGGGQETGVDGTVVDVYFVGRSMGRAVVLNRVVEMRKTWKGCIPACDDEVVTDDSENSGARIPLRIHLSEDFFCFLFFWGSLLKEPKKGIREEQSCDGASSGYNKNGGEDELGELSWFSAGVRVGMGLGLAMCLGIGVGVGLVMKSYQAAAGTLRRFI</sequence>
<protein>
    <submittedName>
        <fullName evidence="2">Uncharacterized protein</fullName>
    </submittedName>
</protein>
<evidence type="ECO:0000256" key="1">
    <source>
        <dbReference type="SAM" id="Phobius"/>
    </source>
</evidence>
<evidence type="ECO:0000313" key="2">
    <source>
        <dbReference type="EMBL" id="RRT36727.1"/>
    </source>
</evidence>
<accession>A0A426XB83</accession>
<dbReference type="Proteomes" id="UP000287651">
    <property type="component" value="Unassembled WGS sequence"/>
</dbReference>
<keyword evidence="1" id="KW-1133">Transmembrane helix</keyword>
<dbReference type="PANTHER" id="PTHR37244:SF1">
    <property type="entry name" value="NADP-SPECIFIC GLUTAMATE DEHYDROGENASE"/>
    <property type="match status" value="1"/>
</dbReference>
<feature type="transmembrane region" description="Helical" evidence="1">
    <location>
        <begin position="265"/>
        <end position="285"/>
    </location>
</feature>
<keyword evidence="1" id="KW-0812">Transmembrane</keyword>
<keyword evidence="1" id="KW-0472">Membrane</keyword>
<comment type="caution">
    <text evidence="2">The sequence shown here is derived from an EMBL/GenBank/DDBJ whole genome shotgun (WGS) entry which is preliminary data.</text>
</comment>
<dbReference type="AlphaFoldDB" id="A0A426XB83"/>
<organism evidence="2 3">
    <name type="scientific">Ensete ventricosum</name>
    <name type="common">Abyssinian banana</name>
    <name type="synonym">Musa ensete</name>
    <dbReference type="NCBI Taxonomy" id="4639"/>
    <lineage>
        <taxon>Eukaryota</taxon>
        <taxon>Viridiplantae</taxon>
        <taxon>Streptophyta</taxon>
        <taxon>Embryophyta</taxon>
        <taxon>Tracheophyta</taxon>
        <taxon>Spermatophyta</taxon>
        <taxon>Magnoliopsida</taxon>
        <taxon>Liliopsida</taxon>
        <taxon>Zingiberales</taxon>
        <taxon>Musaceae</taxon>
        <taxon>Ensete</taxon>
    </lineage>
</organism>
<gene>
    <name evidence="2" type="ORF">B296_00036253</name>
</gene>
<evidence type="ECO:0000313" key="3">
    <source>
        <dbReference type="Proteomes" id="UP000287651"/>
    </source>
</evidence>
<proteinExistence type="predicted"/>
<reference evidence="2 3" key="1">
    <citation type="journal article" date="2014" name="Agronomy (Basel)">
        <title>A Draft Genome Sequence for Ensete ventricosum, the Drought-Tolerant Tree Against Hunger.</title>
        <authorList>
            <person name="Harrison J."/>
            <person name="Moore K.A."/>
            <person name="Paszkiewicz K."/>
            <person name="Jones T."/>
            <person name="Grant M."/>
            <person name="Ambacheew D."/>
            <person name="Muzemil S."/>
            <person name="Studholme D.J."/>
        </authorList>
    </citation>
    <scope>NUCLEOTIDE SEQUENCE [LARGE SCALE GENOMIC DNA]</scope>
</reference>
<dbReference type="PANTHER" id="PTHR37244">
    <property type="entry name" value="NADP-SPECIFIC GLUTAMATE DEHYDROGENASE"/>
    <property type="match status" value="1"/>
</dbReference>